<evidence type="ECO:0000313" key="5">
    <source>
        <dbReference type="Proteomes" id="UP000196573"/>
    </source>
</evidence>
<gene>
    <name evidence="4" type="ORF">EHSB41UT_02676</name>
</gene>
<dbReference type="PANTHER" id="PTHR43861">
    <property type="entry name" value="TRANS-ACONITATE 2-METHYLTRANSFERASE-RELATED"/>
    <property type="match status" value="1"/>
</dbReference>
<protein>
    <recommendedName>
        <fullName evidence="3">Methyltransferase type 12 domain-containing protein</fullName>
    </recommendedName>
</protein>
<keyword evidence="2" id="KW-0732">Signal</keyword>
<dbReference type="Pfam" id="PF08242">
    <property type="entry name" value="Methyltransf_12"/>
    <property type="match status" value="1"/>
</dbReference>
<evidence type="ECO:0000259" key="3">
    <source>
        <dbReference type="Pfam" id="PF08242"/>
    </source>
</evidence>
<dbReference type="CDD" id="cd02440">
    <property type="entry name" value="AdoMet_MTases"/>
    <property type="match status" value="1"/>
</dbReference>
<dbReference type="AlphaFoldDB" id="A0A1X7AKT9"/>
<dbReference type="EMBL" id="FWPT01000006">
    <property type="protein sequence ID" value="SMA48274.1"/>
    <property type="molecule type" value="Genomic_DNA"/>
</dbReference>
<keyword evidence="5" id="KW-1185">Reference proteome</keyword>
<feature type="signal peptide" evidence="2">
    <location>
        <begin position="1"/>
        <end position="30"/>
    </location>
</feature>
<organism evidence="4 5">
    <name type="scientific">Parendozoicomonas haliclonae</name>
    <dbReference type="NCBI Taxonomy" id="1960125"/>
    <lineage>
        <taxon>Bacteria</taxon>
        <taxon>Pseudomonadati</taxon>
        <taxon>Pseudomonadota</taxon>
        <taxon>Gammaproteobacteria</taxon>
        <taxon>Oceanospirillales</taxon>
        <taxon>Endozoicomonadaceae</taxon>
        <taxon>Parendozoicomonas</taxon>
    </lineage>
</organism>
<reference evidence="4 5" key="1">
    <citation type="submission" date="2017-03" db="EMBL/GenBank/DDBJ databases">
        <authorList>
            <person name="Afonso C.L."/>
            <person name="Miller P.J."/>
            <person name="Scott M.A."/>
            <person name="Spackman E."/>
            <person name="Goraichik I."/>
            <person name="Dimitrov K.M."/>
            <person name="Suarez D.L."/>
            <person name="Swayne D.E."/>
        </authorList>
    </citation>
    <scope>NUCLEOTIDE SEQUENCE [LARGE SCALE GENOMIC DNA]</scope>
    <source>
        <strain evidence="4">SB41UT1</strain>
    </source>
</reference>
<dbReference type="SUPFAM" id="SSF53335">
    <property type="entry name" value="S-adenosyl-L-methionine-dependent methyltransferases"/>
    <property type="match status" value="1"/>
</dbReference>
<dbReference type="InterPro" id="IPR029063">
    <property type="entry name" value="SAM-dependent_MTases_sf"/>
</dbReference>
<sequence length="294" mass="32665">MEPKRRSRFAGWVAAACLSAGAVTSGVSLAETDDQYTLSNKWESARKRLGLLEDFSNPFTFDALEKANIQPGWHCLDAGAGLGGITRWLAHKVGPDGSVDALDMEPGFLKEIPDKNVYVLEQNLVNDDLPEATYDFIFARDVLMHIPQQELVINKLVKALKPGGFLMTEDLGVLRKGIAFQKLTDNQAVNDLGAELFEAIQEGGHMSFRATFDSPFYFREAGLIDVESNGAVPLARGGSIEGEVTELSLQQLKPLFMKKGYDEKNYDIYMQSFMNEKSLWWGFIRVTTTGRKPS</sequence>
<feature type="chain" id="PRO_5012914188" description="Methyltransferase type 12 domain-containing protein" evidence="2">
    <location>
        <begin position="31"/>
        <end position="294"/>
    </location>
</feature>
<dbReference type="Gene3D" id="3.40.50.150">
    <property type="entry name" value="Vaccinia Virus protein VP39"/>
    <property type="match status" value="1"/>
</dbReference>
<proteinExistence type="predicted"/>
<dbReference type="InterPro" id="IPR013217">
    <property type="entry name" value="Methyltransf_12"/>
</dbReference>
<evidence type="ECO:0000256" key="1">
    <source>
        <dbReference type="ARBA" id="ARBA00022679"/>
    </source>
</evidence>
<dbReference type="GO" id="GO:0016740">
    <property type="term" value="F:transferase activity"/>
    <property type="evidence" value="ECO:0007669"/>
    <property type="project" value="UniProtKB-KW"/>
</dbReference>
<name>A0A1X7AKT9_9GAMM</name>
<accession>A0A1X7AKT9</accession>
<keyword evidence="1" id="KW-0808">Transferase</keyword>
<dbReference type="RefSeq" id="WP_165767261.1">
    <property type="nucleotide sequence ID" value="NZ_CBCSCN010000006.1"/>
</dbReference>
<evidence type="ECO:0000313" key="4">
    <source>
        <dbReference type="EMBL" id="SMA48274.1"/>
    </source>
</evidence>
<evidence type="ECO:0000256" key="2">
    <source>
        <dbReference type="SAM" id="SignalP"/>
    </source>
</evidence>
<feature type="domain" description="Methyltransferase type 12" evidence="3">
    <location>
        <begin position="76"/>
        <end position="166"/>
    </location>
</feature>
<dbReference type="PANTHER" id="PTHR43861:SF3">
    <property type="entry name" value="PUTATIVE (AFU_ORTHOLOGUE AFUA_2G14390)-RELATED"/>
    <property type="match status" value="1"/>
</dbReference>
<dbReference type="Proteomes" id="UP000196573">
    <property type="component" value="Unassembled WGS sequence"/>
</dbReference>